<protein>
    <submittedName>
        <fullName evidence="2">Uncharacterized protein</fullName>
    </submittedName>
</protein>
<accession>A0A0F8XXV3</accession>
<organism evidence="2">
    <name type="scientific">marine sediment metagenome</name>
    <dbReference type="NCBI Taxonomy" id="412755"/>
    <lineage>
        <taxon>unclassified sequences</taxon>
        <taxon>metagenomes</taxon>
        <taxon>ecological metagenomes</taxon>
    </lineage>
</organism>
<feature type="region of interest" description="Disordered" evidence="1">
    <location>
        <begin position="267"/>
        <end position="308"/>
    </location>
</feature>
<dbReference type="EMBL" id="LAZR01056566">
    <property type="protein sequence ID" value="KKK73912.1"/>
    <property type="molecule type" value="Genomic_DNA"/>
</dbReference>
<feature type="compositionally biased region" description="Basic and acidic residues" evidence="1">
    <location>
        <begin position="288"/>
        <end position="301"/>
    </location>
</feature>
<feature type="non-terminal residue" evidence="2">
    <location>
        <position position="1"/>
    </location>
</feature>
<reference evidence="2" key="1">
    <citation type="journal article" date="2015" name="Nature">
        <title>Complex archaea that bridge the gap between prokaryotes and eukaryotes.</title>
        <authorList>
            <person name="Spang A."/>
            <person name="Saw J.H."/>
            <person name="Jorgensen S.L."/>
            <person name="Zaremba-Niedzwiedzka K."/>
            <person name="Martijn J."/>
            <person name="Lind A.E."/>
            <person name="van Eijk R."/>
            <person name="Schleper C."/>
            <person name="Guy L."/>
            <person name="Ettema T.J."/>
        </authorList>
    </citation>
    <scope>NUCLEOTIDE SEQUENCE</scope>
</reference>
<name>A0A0F8XXV3_9ZZZZ</name>
<sequence length="388" mass="38122">DLRDDLGIPIVSKDVLTIISFIVPGVDLTVNGQDGKDEVVIAGPVTAEDVTINAETITVTGTVNADNNIILTALALDDEGLPLVGDLVFTASSTIVVSGAGELHGDDISLLADSNITIINSNFDIGSINIAFAVGVSSAAVNVSGGVIDADGNLSIEAKSTVTSTLTTVPDDAEDDNEDVDAAIASAILSSTATVDISGGDIDAVGSATIKATNTVTANTTADGTTGDKGGTVGVTIVTGDTTATVSGGTLDAASVDISATSTRTLNTTSNATKGGADDGATADDQESEKRLKDPNKDSNSNDKATTSDGDLKFAAAVSVSVLTGDTKARITGGAVDSGGTLDVEATGTYTVTTVADGSTTTGDGGIGIGAAAAIGYVDVETLASIGG</sequence>
<feature type="non-terminal residue" evidence="2">
    <location>
        <position position="388"/>
    </location>
</feature>
<dbReference type="AlphaFoldDB" id="A0A0F8XXV3"/>
<evidence type="ECO:0000256" key="1">
    <source>
        <dbReference type="SAM" id="MobiDB-lite"/>
    </source>
</evidence>
<gene>
    <name evidence="2" type="ORF">LCGC14_2889060</name>
</gene>
<evidence type="ECO:0000313" key="2">
    <source>
        <dbReference type="EMBL" id="KKK73912.1"/>
    </source>
</evidence>
<proteinExistence type="predicted"/>
<comment type="caution">
    <text evidence="2">The sequence shown here is derived from an EMBL/GenBank/DDBJ whole genome shotgun (WGS) entry which is preliminary data.</text>
</comment>